<name>A0AAW8RNE4_ENTAV</name>
<dbReference type="EMBL" id="JARPWH010000001">
    <property type="protein sequence ID" value="MDT2400885.1"/>
    <property type="molecule type" value="Genomic_DNA"/>
</dbReference>
<evidence type="ECO:0000313" key="3">
    <source>
        <dbReference type="Proteomes" id="UP001260773"/>
    </source>
</evidence>
<keyword evidence="1" id="KW-0472">Membrane</keyword>
<dbReference type="Proteomes" id="UP001260773">
    <property type="component" value="Unassembled WGS sequence"/>
</dbReference>
<comment type="caution">
    <text evidence="2">The sequence shown here is derived from an EMBL/GenBank/DDBJ whole genome shotgun (WGS) entry which is preliminary data.</text>
</comment>
<sequence length="60" mass="6906">MRQDFVYHLPVSIAQRVSNKKRKRSILTGAIVATFALRYWIAGLAILLLLTIVNLVQRLR</sequence>
<keyword evidence="1" id="KW-1133">Transmembrane helix</keyword>
<organism evidence="2 3">
    <name type="scientific">Enterococcus avium</name>
    <name type="common">Streptococcus avium</name>
    <dbReference type="NCBI Taxonomy" id="33945"/>
    <lineage>
        <taxon>Bacteria</taxon>
        <taxon>Bacillati</taxon>
        <taxon>Bacillota</taxon>
        <taxon>Bacilli</taxon>
        <taxon>Lactobacillales</taxon>
        <taxon>Enterococcaceae</taxon>
        <taxon>Enterococcus</taxon>
    </lineage>
</organism>
<evidence type="ECO:0000313" key="2">
    <source>
        <dbReference type="EMBL" id="MDT2400885.1"/>
    </source>
</evidence>
<proteinExistence type="predicted"/>
<accession>A0AAW8RNE4</accession>
<feature type="transmembrane region" description="Helical" evidence="1">
    <location>
        <begin position="26"/>
        <end position="53"/>
    </location>
</feature>
<gene>
    <name evidence="2" type="ORF">P7D43_00755</name>
</gene>
<dbReference type="AlphaFoldDB" id="A0AAW8RNE4"/>
<protein>
    <submittedName>
        <fullName evidence="2">Uncharacterized protein</fullName>
    </submittedName>
</protein>
<reference evidence="2" key="1">
    <citation type="submission" date="2023-03" db="EMBL/GenBank/DDBJ databases">
        <authorList>
            <person name="Shen W."/>
            <person name="Cai J."/>
        </authorList>
    </citation>
    <scope>NUCLEOTIDE SEQUENCE</scope>
    <source>
        <strain evidence="2">P33-2</strain>
    </source>
</reference>
<evidence type="ECO:0000256" key="1">
    <source>
        <dbReference type="SAM" id="Phobius"/>
    </source>
</evidence>
<keyword evidence="1" id="KW-0812">Transmembrane</keyword>
<dbReference type="RefSeq" id="WP_311864672.1">
    <property type="nucleotide sequence ID" value="NZ_JARPWH010000001.1"/>
</dbReference>